<organism evidence="1 2">
    <name type="scientific">Methylopila musalis</name>
    <dbReference type="NCBI Taxonomy" id="1134781"/>
    <lineage>
        <taxon>Bacteria</taxon>
        <taxon>Pseudomonadati</taxon>
        <taxon>Pseudomonadota</taxon>
        <taxon>Alphaproteobacteria</taxon>
        <taxon>Hyphomicrobiales</taxon>
        <taxon>Methylopilaceae</taxon>
        <taxon>Methylopila</taxon>
    </lineage>
</organism>
<protein>
    <submittedName>
        <fullName evidence="1">Uncharacterized protein</fullName>
    </submittedName>
</protein>
<comment type="caution">
    <text evidence="1">The sequence shown here is derived from an EMBL/GenBank/DDBJ whole genome shotgun (WGS) entry which is preliminary data.</text>
</comment>
<proteinExistence type="predicted"/>
<accession>A0ABW3Z5A0</accession>
<dbReference type="EMBL" id="JBHTMX010000014">
    <property type="protein sequence ID" value="MFD1331112.1"/>
    <property type="molecule type" value="Genomic_DNA"/>
</dbReference>
<gene>
    <name evidence="1" type="ORF">ACFQ4O_03795</name>
</gene>
<name>A0ABW3Z5A0_9HYPH</name>
<evidence type="ECO:0000313" key="2">
    <source>
        <dbReference type="Proteomes" id="UP001597171"/>
    </source>
</evidence>
<reference evidence="2" key="1">
    <citation type="journal article" date="2019" name="Int. J. Syst. Evol. Microbiol.">
        <title>The Global Catalogue of Microorganisms (GCM) 10K type strain sequencing project: providing services to taxonomists for standard genome sequencing and annotation.</title>
        <authorList>
            <consortium name="The Broad Institute Genomics Platform"/>
            <consortium name="The Broad Institute Genome Sequencing Center for Infectious Disease"/>
            <person name="Wu L."/>
            <person name="Ma J."/>
        </authorList>
    </citation>
    <scope>NUCLEOTIDE SEQUENCE [LARGE SCALE GENOMIC DNA]</scope>
    <source>
        <strain evidence="2">CCUG 61696</strain>
    </source>
</reference>
<dbReference type="RefSeq" id="WP_378774314.1">
    <property type="nucleotide sequence ID" value="NZ_JBHTMX010000014.1"/>
</dbReference>
<keyword evidence="2" id="KW-1185">Reference proteome</keyword>
<dbReference type="Proteomes" id="UP001597171">
    <property type="component" value="Unassembled WGS sequence"/>
</dbReference>
<evidence type="ECO:0000313" key="1">
    <source>
        <dbReference type="EMBL" id="MFD1331112.1"/>
    </source>
</evidence>
<sequence>MTEKKNFWNGLPKIVVTAEHVDRALRAMGNDITNLDQRDVHFEGAMLAGAVIAHMDALYEMIEMSSPVIALTAESFGHGFIEQWAIETYGLVRPTDEAAERASSERAQRIALRAAKAKATREAKRASEIEAAVAERLLAAA</sequence>